<proteinExistence type="inferred from homology"/>
<evidence type="ECO:0008006" key="7">
    <source>
        <dbReference type="Google" id="ProtNLM"/>
    </source>
</evidence>
<feature type="compositionally biased region" description="Basic and acidic residues" evidence="3">
    <location>
        <begin position="477"/>
        <end position="494"/>
    </location>
</feature>
<feature type="region of interest" description="Disordered" evidence="3">
    <location>
        <begin position="129"/>
        <end position="161"/>
    </location>
</feature>
<keyword evidence="4" id="KW-1133">Transmembrane helix</keyword>
<keyword evidence="4" id="KW-0472">Membrane</keyword>
<evidence type="ECO:0000256" key="3">
    <source>
        <dbReference type="SAM" id="MobiDB-lite"/>
    </source>
</evidence>
<evidence type="ECO:0000256" key="1">
    <source>
        <dbReference type="ARBA" id="ARBA00006484"/>
    </source>
</evidence>
<dbReference type="PANTHER" id="PTHR24320">
    <property type="entry name" value="RETINOL DEHYDROGENASE"/>
    <property type="match status" value="1"/>
</dbReference>
<evidence type="ECO:0000313" key="6">
    <source>
        <dbReference type="Proteomes" id="UP000559027"/>
    </source>
</evidence>
<feature type="compositionally biased region" description="Polar residues" evidence="3">
    <location>
        <begin position="414"/>
        <end position="444"/>
    </location>
</feature>
<evidence type="ECO:0000313" key="5">
    <source>
        <dbReference type="EMBL" id="KAF5354995.1"/>
    </source>
</evidence>
<dbReference type="InterPro" id="IPR036291">
    <property type="entry name" value="NAD(P)-bd_dom_sf"/>
</dbReference>
<evidence type="ECO:0000256" key="2">
    <source>
        <dbReference type="ARBA" id="ARBA00023002"/>
    </source>
</evidence>
<evidence type="ECO:0000256" key="4">
    <source>
        <dbReference type="SAM" id="Phobius"/>
    </source>
</evidence>
<keyword evidence="2" id="KW-0560">Oxidoreductase</keyword>
<organism evidence="5 6">
    <name type="scientific">Leucocoprinus leucothites</name>
    <dbReference type="NCBI Taxonomy" id="201217"/>
    <lineage>
        <taxon>Eukaryota</taxon>
        <taxon>Fungi</taxon>
        <taxon>Dikarya</taxon>
        <taxon>Basidiomycota</taxon>
        <taxon>Agaricomycotina</taxon>
        <taxon>Agaricomycetes</taxon>
        <taxon>Agaricomycetidae</taxon>
        <taxon>Agaricales</taxon>
        <taxon>Agaricineae</taxon>
        <taxon>Agaricaceae</taxon>
        <taxon>Leucocoprinus</taxon>
    </lineage>
</organism>
<comment type="caution">
    <text evidence="5">The sequence shown here is derived from an EMBL/GenBank/DDBJ whole genome shotgun (WGS) entry which is preliminary data.</text>
</comment>
<keyword evidence="6" id="KW-1185">Reference proteome</keyword>
<feature type="region of interest" description="Disordered" evidence="3">
    <location>
        <begin position="468"/>
        <end position="494"/>
    </location>
</feature>
<feature type="region of interest" description="Disordered" evidence="3">
    <location>
        <begin position="414"/>
        <end position="445"/>
    </location>
</feature>
<dbReference type="AlphaFoldDB" id="A0A8H5D7H8"/>
<dbReference type="Gene3D" id="3.40.50.720">
    <property type="entry name" value="NAD(P)-binding Rossmann-like Domain"/>
    <property type="match status" value="1"/>
</dbReference>
<feature type="transmembrane region" description="Helical" evidence="4">
    <location>
        <begin position="18"/>
        <end position="35"/>
    </location>
</feature>
<protein>
    <recommendedName>
        <fullName evidence="7">Ketoreductase (KR) domain-containing protein</fullName>
    </recommendedName>
</protein>
<gene>
    <name evidence="5" type="ORF">D9756_005594</name>
</gene>
<comment type="similarity">
    <text evidence="1">Belongs to the short-chain dehydrogenases/reductases (SDR) family.</text>
</comment>
<dbReference type="GO" id="GO:0016491">
    <property type="term" value="F:oxidoreductase activity"/>
    <property type="evidence" value="ECO:0007669"/>
    <property type="project" value="UniProtKB-KW"/>
</dbReference>
<dbReference type="OrthoDB" id="191979at2759"/>
<dbReference type="PANTHER" id="PTHR24320:SF152">
    <property type="entry name" value="SHORT-CHAIN DEHYDROGENASE_REDUCTASE FAMILY PROTEIN"/>
    <property type="match status" value="1"/>
</dbReference>
<reference evidence="5 6" key="1">
    <citation type="journal article" date="2020" name="ISME J.">
        <title>Uncovering the hidden diversity of litter-decomposition mechanisms in mushroom-forming fungi.</title>
        <authorList>
            <person name="Floudas D."/>
            <person name="Bentzer J."/>
            <person name="Ahren D."/>
            <person name="Johansson T."/>
            <person name="Persson P."/>
            <person name="Tunlid A."/>
        </authorList>
    </citation>
    <scope>NUCLEOTIDE SEQUENCE [LARGE SCALE GENOMIC DNA]</scope>
    <source>
        <strain evidence="5 6">CBS 146.42</strain>
    </source>
</reference>
<feature type="compositionally biased region" description="Basic and acidic residues" evidence="3">
    <location>
        <begin position="134"/>
        <end position="161"/>
    </location>
</feature>
<dbReference type="EMBL" id="JAACJO010000008">
    <property type="protein sequence ID" value="KAF5354995.1"/>
    <property type="molecule type" value="Genomic_DNA"/>
</dbReference>
<keyword evidence="4" id="KW-0812">Transmembrane</keyword>
<name>A0A8H5D7H8_9AGAR</name>
<dbReference type="SUPFAM" id="SSF51735">
    <property type="entry name" value="NAD(P)-binding Rossmann-fold domains"/>
    <property type="match status" value="1"/>
</dbReference>
<dbReference type="Proteomes" id="UP000559027">
    <property type="component" value="Unassembled WGS sequence"/>
</dbReference>
<accession>A0A8H5D7H8</accession>
<sequence length="544" mass="59722">MVLKVAQALADRFFPYEYAWHILIALVTLTALRTFSQGRTTNRERDLHDRTFMVTGGFTPLGLTLLQNLAQRGAKIVALSPYPIDSPAVTILVSLLRTTYNNDNIYAERCNLSDPDSIRSFCMRFLTEGETEDDKSKPQSKHESKDSPQPTGKEKPKAKTDSRLDGIIFAHEYQHIGIPRILRNKPSTKATITQDEEEETQRESNSLATFLITTLLLPALLVAPVERDIRIVNVVNPFYAAAAASVRASKTFDPTFSRFLTPSTSTTSSSSLPATKSIFLKEGLRSLRTIIFARHLQRIFDALPNPQIPKTDKGSSSVPIISARVQRSNIVAVSVSPGLGRVDTVSRMLNADWSLLESGSEEGLMERRFSWMGVLLYILLLPLLHVSTKSPKAAVQSILHSLFLPTPFKILSQSISDSTSEPSQKSQGDSSNSTPAKPTQQPTSLIREEVLKPGALYTECAVVSLDLSIPAPPPTETESKENSSGKGKEKGGLKEEVLQITDDGEYGGEVAGRLVWEAYEAALKVWERSSGTSKSGSSRGKKDS</sequence>